<dbReference type="InterPro" id="IPR032820">
    <property type="entry name" value="ATPase_put"/>
</dbReference>
<dbReference type="RefSeq" id="WP_207252337.1">
    <property type="nucleotide sequence ID" value="NZ_JAFMPM010000008.1"/>
</dbReference>
<reference evidence="3" key="2">
    <citation type="submission" date="2021-04" db="EMBL/GenBank/DDBJ databases">
        <title>Complete Genome and methylome analysis of Thiothrix fructosivorans ATCC 49748.</title>
        <authorList>
            <person name="Fomenkov A."/>
            <person name="Sun L."/>
            <person name="Vincze T."/>
            <person name="Grabovich M.Y."/>
            <person name="Roberts R.J."/>
        </authorList>
    </citation>
    <scope>NUCLEOTIDE SEQUENCE</scope>
    <source>
        <strain evidence="3">ATCC 49748</strain>
    </source>
</reference>
<evidence type="ECO:0000256" key="1">
    <source>
        <dbReference type="SAM" id="Phobius"/>
    </source>
</evidence>
<dbReference type="EMBL" id="JAFMPM010000008">
    <property type="protein sequence ID" value="MBO0614625.1"/>
    <property type="molecule type" value="Genomic_DNA"/>
</dbReference>
<keyword evidence="4" id="KW-1185">Reference proteome</keyword>
<protein>
    <submittedName>
        <fullName evidence="3">AtpZ/AtpI family protein</fullName>
    </submittedName>
</protein>
<name>A0A8B0SFC4_9GAMM</name>
<evidence type="ECO:0000313" key="2">
    <source>
        <dbReference type="EMBL" id="MBO0614625.1"/>
    </source>
</evidence>
<evidence type="ECO:0000313" key="3">
    <source>
        <dbReference type="EMBL" id="QTX09449.1"/>
    </source>
</evidence>
<dbReference type="AlphaFoldDB" id="A0A8B0SFC4"/>
<sequence>MKMNDDDSAFLRKLGTKATRKLKAQRQGKPRVLSGLGLLGIVGWSIAVPVLLGLVLGWWLDQCCPGRFVWTLNLLMVGLLLGCINVVFWVRKEYQAMHDEQDDKEQPHD</sequence>
<dbReference type="InterPro" id="IPR011744">
    <property type="entry name" value="ATPase_gene1"/>
</dbReference>
<proteinExistence type="predicted"/>
<organism evidence="3">
    <name type="scientific">Thiothrix fructosivorans</name>
    <dbReference type="NCBI Taxonomy" id="111770"/>
    <lineage>
        <taxon>Bacteria</taxon>
        <taxon>Pseudomonadati</taxon>
        <taxon>Pseudomonadota</taxon>
        <taxon>Gammaproteobacteria</taxon>
        <taxon>Thiotrichales</taxon>
        <taxon>Thiotrichaceae</taxon>
        <taxon>Thiothrix</taxon>
    </lineage>
</organism>
<dbReference type="NCBIfam" id="TIGR02230">
    <property type="entry name" value="ATPase_gene1"/>
    <property type="match status" value="1"/>
</dbReference>
<feature type="transmembrane region" description="Helical" evidence="1">
    <location>
        <begin position="32"/>
        <end position="56"/>
    </location>
</feature>
<accession>A0A8B0SFC4</accession>
<keyword evidence="1" id="KW-0812">Transmembrane</keyword>
<dbReference type="EMBL" id="CP072748">
    <property type="protein sequence ID" value="QTX09449.1"/>
    <property type="molecule type" value="Genomic_DNA"/>
</dbReference>
<evidence type="ECO:0000313" key="4">
    <source>
        <dbReference type="Proteomes" id="UP000664466"/>
    </source>
</evidence>
<dbReference type="Proteomes" id="UP000664466">
    <property type="component" value="Unassembled WGS sequence"/>
</dbReference>
<reference evidence="2 4" key="1">
    <citation type="submission" date="2021-03" db="EMBL/GenBank/DDBJ databases">
        <title>Draft genome and methylome analysis of Thiotrix fructosivoruns ATCC 49748.</title>
        <authorList>
            <person name="Fomenkov A."/>
            <person name="Grabovich M.Y."/>
            <person name="Roberts R.J."/>
        </authorList>
    </citation>
    <scope>NUCLEOTIDE SEQUENCE [LARGE SCALE GENOMIC DNA]</scope>
    <source>
        <strain evidence="2 4">ATCC 49748</strain>
    </source>
</reference>
<dbReference type="Pfam" id="PF09527">
    <property type="entry name" value="ATPase_gene1"/>
    <property type="match status" value="1"/>
</dbReference>
<keyword evidence="1" id="KW-0472">Membrane</keyword>
<feature type="transmembrane region" description="Helical" evidence="1">
    <location>
        <begin position="68"/>
        <end position="90"/>
    </location>
</feature>
<keyword evidence="1" id="KW-1133">Transmembrane helix</keyword>
<gene>
    <name evidence="3" type="ORF">J1836_012525</name>
    <name evidence="2" type="ORF">J1836_17135</name>
</gene>